<name>Q07VB8_RHOP5</name>
<accession>Q07VB8</accession>
<proteinExistence type="predicted"/>
<protein>
    <recommendedName>
        <fullName evidence="3">DUF1178 family protein</fullName>
    </recommendedName>
</protein>
<dbReference type="OrthoDB" id="9799894at2"/>
<dbReference type="PIRSF" id="PIRSF032131">
    <property type="entry name" value="UCP032131"/>
    <property type="match status" value="1"/>
</dbReference>
<gene>
    <name evidence="2" type="ordered locus">RPE_0155</name>
</gene>
<organism evidence="2">
    <name type="scientific">Rhodopseudomonas palustris (strain BisA53)</name>
    <dbReference type="NCBI Taxonomy" id="316055"/>
    <lineage>
        <taxon>Bacteria</taxon>
        <taxon>Pseudomonadati</taxon>
        <taxon>Pseudomonadota</taxon>
        <taxon>Alphaproteobacteria</taxon>
        <taxon>Hyphomicrobiales</taxon>
        <taxon>Nitrobacteraceae</taxon>
        <taxon>Rhodopseudomonas</taxon>
    </lineage>
</organism>
<dbReference type="AlphaFoldDB" id="Q07VB8"/>
<dbReference type="KEGG" id="rpe:RPE_0155"/>
<sequence length="169" mass="18565">MIRYALHCDQGHGFESWFPSSAAYDSQARRKLVSCPQCGSVKVQKAIMAPQIARTKGRDRAPEPVAAETQTATTPEVSATPEPTPEPSATPLLMAQERELRAKLKALRDHITKTADNVGHDFPNEARKMHYGEAKHRPIYGEASTEEARALIEEGIEVAPLPVLPGDRN</sequence>
<dbReference type="EMBL" id="CP000463">
    <property type="protein sequence ID" value="ABJ04116.1"/>
    <property type="molecule type" value="Genomic_DNA"/>
</dbReference>
<reference evidence="2" key="1">
    <citation type="submission" date="2006-09" db="EMBL/GenBank/DDBJ databases">
        <title>Complete sequence of Rhodopseudomonas palustris BisA53.</title>
        <authorList>
            <consortium name="US DOE Joint Genome Institute"/>
            <person name="Copeland A."/>
            <person name="Lucas S."/>
            <person name="Lapidus A."/>
            <person name="Barry K."/>
            <person name="Detter J.C."/>
            <person name="Glavina del Rio T."/>
            <person name="Hammon N."/>
            <person name="Israni S."/>
            <person name="Dalin E."/>
            <person name="Tice H."/>
            <person name="Pitluck S."/>
            <person name="Chain P."/>
            <person name="Malfatti S."/>
            <person name="Shin M."/>
            <person name="Vergez L."/>
            <person name="Schmutz J."/>
            <person name="Larimer F."/>
            <person name="Land M."/>
            <person name="Hauser L."/>
            <person name="Pelletier D.A."/>
            <person name="Kyrpides N."/>
            <person name="Kim E."/>
            <person name="Harwood C.S."/>
            <person name="Oda Y."/>
            <person name="Richardson P."/>
        </authorList>
    </citation>
    <scope>NUCLEOTIDE SEQUENCE [LARGE SCALE GENOMIC DNA]</scope>
    <source>
        <strain evidence="2">BisA53</strain>
    </source>
</reference>
<evidence type="ECO:0008006" key="3">
    <source>
        <dbReference type="Google" id="ProtNLM"/>
    </source>
</evidence>
<evidence type="ECO:0000256" key="1">
    <source>
        <dbReference type="SAM" id="MobiDB-lite"/>
    </source>
</evidence>
<feature type="region of interest" description="Disordered" evidence="1">
    <location>
        <begin position="53"/>
        <end position="91"/>
    </location>
</feature>
<dbReference type="eggNOG" id="COG5319">
    <property type="taxonomic scope" value="Bacteria"/>
</dbReference>
<dbReference type="STRING" id="316055.RPE_0155"/>
<dbReference type="InterPro" id="IPR009562">
    <property type="entry name" value="DUF1178"/>
</dbReference>
<dbReference type="HOGENOM" id="CLU_112041_1_0_5"/>
<dbReference type="Pfam" id="PF06676">
    <property type="entry name" value="DUF1178"/>
    <property type="match status" value="1"/>
</dbReference>
<evidence type="ECO:0000313" key="2">
    <source>
        <dbReference type="EMBL" id="ABJ04116.1"/>
    </source>
</evidence>
<feature type="compositionally biased region" description="Low complexity" evidence="1">
    <location>
        <begin position="71"/>
        <end position="81"/>
    </location>
</feature>